<comment type="caution">
    <text evidence="2">The sequence shown here is derived from an EMBL/GenBank/DDBJ whole genome shotgun (WGS) entry which is preliminary data.</text>
</comment>
<reference evidence="2 3" key="1">
    <citation type="submission" date="2022-07" db="EMBL/GenBank/DDBJ databases">
        <title>Degradation activity of malathion, p-nitrophenol and potential low-temperature adaptation strategy of Rhodococcus sp. FXJ9.536.</title>
        <authorList>
            <person name="Huang J."/>
            <person name="Huang Y."/>
        </authorList>
    </citation>
    <scope>NUCLEOTIDE SEQUENCE [LARGE SCALE GENOMIC DNA]</scope>
    <source>
        <strain evidence="2 3">FXJ9.536</strain>
    </source>
</reference>
<feature type="transmembrane region" description="Helical" evidence="1">
    <location>
        <begin position="385"/>
        <end position="404"/>
    </location>
</feature>
<dbReference type="EMBL" id="JANFQF010000011">
    <property type="protein sequence ID" value="MCQ4120542.1"/>
    <property type="molecule type" value="Genomic_DNA"/>
</dbReference>
<feature type="transmembrane region" description="Helical" evidence="1">
    <location>
        <begin position="177"/>
        <end position="204"/>
    </location>
</feature>
<keyword evidence="1" id="KW-0472">Membrane</keyword>
<accession>A0ABT1QEB4</accession>
<feature type="transmembrane region" description="Helical" evidence="1">
    <location>
        <begin position="319"/>
        <end position="341"/>
    </location>
</feature>
<proteinExistence type="predicted"/>
<keyword evidence="1" id="KW-0812">Transmembrane</keyword>
<feature type="transmembrane region" description="Helical" evidence="1">
    <location>
        <begin position="148"/>
        <end position="165"/>
    </location>
</feature>
<protein>
    <recommendedName>
        <fullName evidence="4">Transmembrane protein</fullName>
    </recommendedName>
</protein>
<evidence type="ECO:0000313" key="2">
    <source>
        <dbReference type="EMBL" id="MCQ4120542.1"/>
    </source>
</evidence>
<evidence type="ECO:0000256" key="1">
    <source>
        <dbReference type="SAM" id="Phobius"/>
    </source>
</evidence>
<dbReference type="Proteomes" id="UP001524501">
    <property type="component" value="Unassembled WGS sequence"/>
</dbReference>
<sequence>MTEDVGSRWQLGPARVLQVALGLVSGSLLVRSWVAARSDFYWDDLILAGRGGSLPLLSADLLIYDHDGHLMPGAFLVAGIATRIAPYQWILPMITMIALQALASYAVFRLLRKILGLRPALLIPLALYLFTPLTVPAFAWWAAALNALPLQIALAWVAGDALELCRTGRRRYAISGLLVTITALLFFEKSVVVPFVAFATVALLAHIDGSPRPLRSTARRGAPLWTGSAVVLGGWAVLYLSTVDSQFEWAGPERAFQLFHHATSLGLVPTLLGGPWTWDRWIPSPPWASPSTSLVVVSWLVLVAVMLATMRSKRRIGAVWVLTAGYFLLSVAAMVITRWGADTTYELAQTLRYFTDTAVILAICTALIVRAPARNPVVVPFPARPVVAATVVAAFLAGSLWSTYTFTRSWAENPTTDYLTTARASLAEHQDAPLLEQPVSIWVLLPVAYPSNLVSRVFAPLPDRPAFSDSTDRLRMLDDSGTVVDAQVTWVRSIEPGAVPDCGHLVDQRSFVPLALDGPLTGWEWTAQLNYLASADGEISVAMEVGDPVRVPVHRGLNSVYVRLTGGGQGLRIKTLTTDLSVCVGVGPVGVVVPK</sequence>
<gene>
    <name evidence="2" type="ORF">NOF53_15415</name>
</gene>
<evidence type="ECO:0000313" key="3">
    <source>
        <dbReference type="Proteomes" id="UP001524501"/>
    </source>
</evidence>
<feature type="transmembrane region" description="Helical" evidence="1">
    <location>
        <begin position="89"/>
        <end position="108"/>
    </location>
</feature>
<keyword evidence="1" id="KW-1133">Transmembrane helix</keyword>
<organism evidence="2 3">
    <name type="scientific">Rhodococcus tibetensis</name>
    <dbReference type="NCBI Taxonomy" id="2965064"/>
    <lineage>
        <taxon>Bacteria</taxon>
        <taxon>Bacillati</taxon>
        <taxon>Actinomycetota</taxon>
        <taxon>Actinomycetes</taxon>
        <taxon>Mycobacteriales</taxon>
        <taxon>Nocardiaceae</taxon>
        <taxon>Rhodococcus</taxon>
    </lineage>
</organism>
<dbReference type="RefSeq" id="WP_255970074.1">
    <property type="nucleotide sequence ID" value="NZ_JANFQF010000011.1"/>
</dbReference>
<feature type="transmembrane region" description="Helical" evidence="1">
    <location>
        <begin position="288"/>
        <end position="307"/>
    </location>
</feature>
<name>A0ABT1QEB4_9NOCA</name>
<feature type="transmembrane region" description="Helical" evidence="1">
    <location>
        <begin position="255"/>
        <end position="276"/>
    </location>
</feature>
<keyword evidence="3" id="KW-1185">Reference proteome</keyword>
<feature type="transmembrane region" description="Helical" evidence="1">
    <location>
        <begin position="353"/>
        <end position="373"/>
    </location>
</feature>
<evidence type="ECO:0008006" key="4">
    <source>
        <dbReference type="Google" id="ProtNLM"/>
    </source>
</evidence>
<feature type="transmembrane region" description="Helical" evidence="1">
    <location>
        <begin position="120"/>
        <end position="142"/>
    </location>
</feature>
<feature type="transmembrane region" description="Helical" evidence="1">
    <location>
        <begin position="16"/>
        <end position="34"/>
    </location>
</feature>
<feature type="transmembrane region" description="Helical" evidence="1">
    <location>
        <begin position="224"/>
        <end position="243"/>
    </location>
</feature>